<dbReference type="Proteomes" id="UP000265520">
    <property type="component" value="Unassembled WGS sequence"/>
</dbReference>
<keyword evidence="1" id="KW-0378">Hydrolase</keyword>
<dbReference type="AlphaFoldDB" id="A0A392NQ62"/>
<protein>
    <submittedName>
        <fullName evidence="1">Nudix hydrolase 3-like</fullName>
    </submittedName>
</protein>
<proteinExistence type="predicted"/>
<evidence type="ECO:0000313" key="1">
    <source>
        <dbReference type="EMBL" id="MCI01552.1"/>
    </source>
</evidence>
<name>A0A392NQ62_9FABA</name>
<dbReference type="GO" id="GO:0016787">
    <property type="term" value="F:hydrolase activity"/>
    <property type="evidence" value="ECO:0007669"/>
    <property type="project" value="UniProtKB-KW"/>
</dbReference>
<keyword evidence="2" id="KW-1185">Reference proteome</keyword>
<reference evidence="1 2" key="1">
    <citation type="journal article" date="2018" name="Front. Plant Sci.">
        <title>Red Clover (Trifolium pratense) and Zigzag Clover (T. medium) - A Picture of Genomic Similarities and Differences.</title>
        <authorList>
            <person name="Dluhosova J."/>
            <person name="Istvanek J."/>
            <person name="Nedelnik J."/>
            <person name="Repkova J."/>
        </authorList>
    </citation>
    <scope>NUCLEOTIDE SEQUENCE [LARGE SCALE GENOMIC DNA]</scope>
    <source>
        <strain evidence="2">cv. 10/8</strain>
        <tissue evidence="1">Leaf</tissue>
    </source>
</reference>
<gene>
    <name evidence="1" type="ORF">A2U01_0022579</name>
</gene>
<comment type="caution">
    <text evidence="1">The sequence shown here is derived from an EMBL/GenBank/DDBJ whole genome shotgun (WGS) entry which is preliminary data.</text>
</comment>
<sequence>MAVGGLGPPVEVNTGAGSGVRISGVTCHHALVMYMHARTAGTRAREIASNSDKIIRWPKDPDASVLMVRYKENTVARSLALQKQLSRYAPVSLNVE</sequence>
<evidence type="ECO:0000313" key="2">
    <source>
        <dbReference type="Proteomes" id="UP000265520"/>
    </source>
</evidence>
<feature type="non-terminal residue" evidence="1">
    <location>
        <position position="96"/>
    </location>
</feature>
<organism evidence="1 2">
    <name type="scientific">Trifolium medium</name>
    <dbReference type="NCBI Taxonomy" id="97028"/>
    <lineage>
        <taxon>Eukaryota</taxon>
        <taxon>Viridiplantae</taxon>
        <taxon>Streptophyta</taxon>
        <taxon>Embryophyta</taxon>
        <taxon>Tracheophyta</taxon>
        <taxon>Spermatophyta</taxon>
        <taxon>Magnoliopsida</taxon>
        <taxon>eudicotyledons</taxon>
        <taxon>Gunneridae</taxon>
        <taxon>Pentapetalae</taxon>
        <taxon>rosids</taxon>
        <taxon>fabids</taxon>
        <taxon>Fabales</taxon>
        <taxon>Fabaceae</taxon>
        <taxon>Papilionoideae</taxon>
        <taxon>50 kb inversion clade</taxon>
        <taxon>NPAAA clade</taxon>
        <taxon>Hologalegina</taxon>
        <taxon>IRL clade</taxon>
        <taxon>Trifolieae</taxon>
        <taxon>Trifolium</taxon>
    </lineage>
</organism>
<dbReference type="EMBL" id="LXQA010046446">
    <property type="protein sequence ID" value="MCI01552.1"/>
    <property type="molecule type" value="Genomic_DNA"/>
</dbReference>
<accession>A0A392NQ62</accession>